<name>A0ACB8RW75_9AGAM</name>
<keyword evidence="2" id="KW-1185">Reference proteome</keyword>
<protein>
    <submittedName>
        <fullName evidence="1">Uncharacterized protein</fullName>
    </submittedName>
</protein>
<gene>
    <name evidence="1" type="ORF">FA95DRAFT_1571806</name>
</gene>
<reference evidence="1" key="2">
    <citation type="journal article" date="2022" name="New Phytol.">
        <title>Evolutionary transition to the ectomycorrhizal habit in the genomes of a hyperdiverse lineage of mushroom-forming fungi.</title>
        <authorList>
            <person name="Looney B."/>
            <person name="Miyauchi S."/>
            <person name="Morin E."/>
            <person name="Drula E."/>
            <person name="Courty P.E."/>
            <person name="Kohler A."/>
            <person name="Kuo A."/>
            <person name="LaButti K."/>
            <person name="Pangilinan J."/>
            <person name="Lipzen A."/>
            <person name="Riley R."/>
            <person name="Andreopoulos W."/>
            <person name="He G."/>
            <person name="Johnson J."/>
            <person name="Nolan M."/>
            <person name="Tritt A."/>
            <person name="Barry K.W."/>
            <person name="Grigoriev I.V."/>
            <person name="Nagy L.G."/>
            <person name="Hibbett D."/>
            <person name="Henrissat B."/>
            <person name="Matheny P.B."/>
            <person name="Labbe J."/>
            <person name="Martin F.M."/>
        </authorList>
    </citation>
    <scope>NUCLEOTIDE SEQUENCE</scope>
    <source>
        <strain evidence="1">FP105234-sp</strain>
    </source>
</reference>
<accession>A0ACB8RW75</accession>
<comment type="caution">
    <text evidence="1">The sequence shown here is derived from an EMBL/GenBank/DDBJ whole genome shotgun (WGS) entry which is preliminary data.</text>
</comment>
<reference evidence="1" key="1">
    <citation type="submission" date="2021-02" db="EMBL/GenBank/DDBJ databases">
        <authorList>
            <consortium name="DOE Joint Genome Institute"/>
            <person name="Ahrendt S."/>
            <person name="Looney B.P."/>
            <person name="Miyauchi S."/>
            <person name="Morin E."/>
            <person name="Drula E."/>
            <person name="Courty P.E."/>
            <person name="Chicoki N."/>
            <person name="Fauchery L."/>
            <person name="Kohler A."/>
            <person name="Kuo A."/>
            <person name="Labutti K."/>
            <person name="Pangilinan J."/>
            <person name="Lipzen A."/>
            <person name="Riley R."/>
            <person name="Andreopoulos W."/>
            <person name="He G."/>
            <person name="Johnson J."/>
            <person name="Barry K.W."/>
            <person name="Grigoriev I.V."/>
            <person name="Nagy L."/>
            <person name="Hibbett D."/>
            <person name="Henrissat B."/>
            <person name="Matheny P.B."/>
            <person name="Labbe J."/>
            <person name="Martin F."/>
        </authorList>
    </citation>
    <scope>NUCLEOTIDE SEQUENCE</scope>
    <source>
        <strain evidence="1">FP105234-sp</strain>
    </source>
</reference>
<dbReference type="Proteomes" id="UP000814033">
    <property type="component" value="Unassembled WGS sequence"/>
</dbReference>
<dbReference type="EMBL" id="MU275885">
    <property type="protein sequence ID" value="KAI0048519.1"/>
    <property type="molecule type" value="Genomic_DNA"/>
</dbReference>
<proteinExistence type="predicted"/>
<organism evidence="1 2">
    <name type="scientific">Auriscalpium vulgare</name>
    <dbReference type="NCBI Taxonomy" id="40419"/>
    <lineage>
        <taxon>Eukaryota</taxon>
        <taxon>Fungi</taxon>
        <taxon>Dikarya</taxon>
        <taxon>Basidiomycota</taxon>
        <taxon>Agaricomycotina</taxon>
        <taxon>Agaricomycetes</taxon>
        <taxon>Russulales</taxon>
        <taxon>Auriscalpiaceae</taxon>
        <taxon>Auriscalpium</taxon>
    </lineage>
</organism>
<sequence>MSSNAHNKAHARESRESRRTAAGQGSPAAIAAELRARKANKDAADDSQKPKRPSYKKMDTTEESPAEETTHEYHGTNNFFAPLDEDMPDVADVPPTTQTGSQEAPSPTTPPEQPTPGADTPPPPPPSGTPRGAQSDTSDAPRMSPPPQSSQQPPHPPHSSQEPEPQATAHDHQGQNPPPPKKNPSRLGSLAARLAAKQAHSETVLPTSATALGAYHPGPFPLIERAHPLAIYDRTPISQSEAWERIHNQSKEGYSTCIVSIFDLTLENTDFHPMIISKVKTAFKELTSEEVSVAAPRKVDDDTLLSHILFIYDVSEQAVSTMLTRRIISSDAITFEVLPLWRPIPHHLVALTGFTEGSAFKIACFLAAQWSTDEAIRRLEDVIVKETEEGNTSMTPDEAFDILMTVRVEKVDLLVHGGYVRSRYNCFGDTSPLRDDRDWYILHNFVRNDIAYASDLYGTAFIADPMTCTLCHGTGHHRSLCPFPATQGWRGPVGSDNPHQMNSKALRERAKEDKDAKRSGFVQTKKRGPRY</sequence>
<evidence type="ECO:0000313" key="2">
    <source>
        <dbReference type="Proteomes" id="UP000814033"/>
    </source>
</evidence>
<evidence type="ECO:0000313" key="1">
    <source>
        <dbReference type="EMBL" id="KAI0048519.1"/>
    </source>
</evidence>